<sequence length="103" mass="12066">MKVKYLFIVLFLFFIFPYFSTAEEKWWQKWPKHPKGLRISIEDVKYLINKKEKISFVYAGYAGGEGSEVVCGSLIIPYDKVPPNADGHQVKVKFSPDRWLLCF</sequence>
<proteinExistence type="predicted"/>
<organism evidence="1 2">
    <name type="scientific">Desulfobacula phenolica</name>
    <dbReference type="NCBI Taxonomy" id="90732"/>
    <lineage>
        <taxon>Bacteria</taxon>
        <taxon>Pseudomonadati</taxon>
        <taxon>Thermodesulfobacteriota</taxon>
        <taxon>Desulfobacteria</taxon>
        <taxon>Desulfobacterales</taxon>
        <taxon>Desulfobacteraceae</taxon>
        <taxon>Desulfobacula</taxon>
    </lineage>
</organism>
<reference evidence="2" key="1">
    <citation type="submission" date="2016-10" db="EMBL/GenBank/DDBJ databases">
        <authorList>
            <person name="Varghese N."/>
            <person name="Submissions S."/>
        </authorList>
    </citation>
    <scope>NUCLEOTIDE SEQUENCE [LARGE SCALE GENOMIC DNA]</scope>
    <source>
        <strain evidence="2">DSM 3384</strain>
    </source>
</reference>
<evidence type="ECO:0000313" key="2">
    <source>
        <dbReference type="Proteomes" id="UP000199608"/>
    </source>
</evidence>
<dbReference type="AlphaFoldDB" id="A0A1H2EPR1"/>
<dbReference type="Proteomes" id="UP000199608">
    <property type="component" value="Unassembled WGS sequence"/>
</dbReference>
<evidence type="ECO:0000313" key="1">
    <source>
        <dbReference type="EMBL" id="SDT96943.1"/>
    </source>
</evidence>
<accession>A0A1H2EPR1</accession>
<name>A0A1H2EPR1_9BACT</name>
<gene>
    <name evidence="1" type="ORF">SAMN04487931_103267</name>
</gene>
<protein>
    <submittedName>
        <fullName evidence="1">Uncharacterized protein</fullName>
    </submittedName>
</protein>
<dbReference type="EMBL" id="FNLL01000003">
    <property type="protein sequence ID" value="SDT96943.1"/>
    <property type="molecule type" value="Genomic_DNA"/>
</dbReference>
<dbReference type="RefSeq" id="WP_092231708.1">
    <property type="nucleotide sequence ID" value="NZ_FNLL01000003.1"/>
</dbReference>
<keyword evidence="2" id="KW-1185">Reference proteome</keyword>